<dbReference type="CDD" id="cd19411">
    <property type="entry name" value="MCP2201-like_sensor"/>
    <property type="match status" value="1"/>
</dbReference>
<name>A0A085WP47_9BACT</name>
<dbReference type="EMBL" id="JMCB01000004">
    <property type="protein sequence ID" value="KFE69460.1"/>
    <property type="molecule type" value="Genomic_DNA"/>
</dbReference>
<dbReference type="InterPro" id="IPR047347">
    <property type="entry name" value="YvaQ-like_sensor"/>
</dbReference>
<dbReference type="GO" id="GO:0007165">
    <property type="term" value="P:signal transduction"/>
    <property type="evidence" value="ECO:0007669"/>
    <property type="project" value="UniProtKB-KW"/>
</dbReference>
<dbReference type="PRINTS" id="PR00260">
    <property type="entry name" value="CHEMTRNSDUCR"/>
</dbReference>
<keyword evidence="11" id="KW-1185">Reference proteome</keyword>
<evidence type="ECO:0000256" key="7">
    <source>
        <dbReference type="SAM" id="Phobius"/>
    </source>
</evidence>
<evidence type="ECO:0000256" key="2">
    <source>
        <dbReference type="ARBA" id="ARBA00022500"/>
    </source>
</evidence>
<dbReference type="FunFam" id="1.10.287.950:FF:000001">
    <property type="entry name" value="Methyl-accepting chemotaxis sensory transducer"/>
    <property type="match status" value="1"/>
</dbReference>
<dbReference type="GO" id="GO:0005886">
    <property type="term" value="C:plasma membrane"/>
    <property type="evidence" value="ECO:0007669"/>
    <property type="project" value="TreeGrafter"/>
</dbReference>
<dbReference type="Proteomes" id="UP000028725">
    <property type="component" value="Unassembled WGS sequence"/>
</dbReference>
<keyword evidence="7" id="KW-0812">Transmembrane</keyword>
<dbReference type="InterPro" id="IPR004090">
    <property type="entry name" value="Chemotax_Me-accpt_rcpt"/>
</dbReference>
<organism evidence="10 11">
    <name type="scientific">Hyalangium minutum</name>
    <dbReference type="NCBI Taxonomy" id="394096"/>
    <lineage>
        <taxon>Bacteria</taxon>
        <taxon>Pseudomonadati</taxon>
        <taxon>Myxococcota</taxon>
        <taxon>Myxococcia</taxon>
        <taxon>Myxococcales</taxon>
        <taxon>Cystobacterineae</taxon>
        <taxon>Archangiaceae</taxon>
        <taxon>Hyalangium</taxon>
    </lineage>
</organism>
<proteinExistence type="inferred from homology"/>
<dbReference type="PANTHER" id="PTHR43531">
    <property type="entry name" value="PROTEIN ICFG"/>
    <property type="match status" value="1"/>
</dbReference>
<dbReference type="Pfam" id="PF00672">
    <property type="entry name" value="HAMP"/>
    <property type="match status" value="1"/>
</dbReference>
<reference evidence="10 11" key="1">
    <citation type="submission" date="2014-04" db="EMBL/GenBank/DDBJ databases">
        <title>Genome assembly of Hyalangium minutum DSM 14724.</title>
        <authorList>
            <person name="Sharma G."/>
            <person name="Subramanian S."/>
        </authorList>
    </citation>
    <scope>NUCLEOTIDE SEQUENCE [LARGE SCALE GENOMIC DNA]</scope>
    <source>
        <strain evidence="10 11">DSM 14724</strain>
    </source>
</reference>
<dbReference type="Pfam" id="PF00015">
    <property type="entry name" value="MCPsignal"/>
    <property type="match status" value="1"/>
</dbReference>
<feature type="domain" description="Methyl-accepting transducer" evidence="8">
    <location>
        <begin position="270"/>
        <end position="485"/>
    </location>
</feature>
<accession>A0A085WP47</accession>
<keyword evidence="4" id="KW-0807">Transducer</keyword>
<evidence type="ECO:0000313" key="10">
    <source>
        <dbReference type="EMBL" id="KFE69460.1"/>
    </source>
</evidence>
<dbReference type="GO" id="GO:0006935">
    <property type="term" value="P:chemotaxis"/>
    <property type="evidence" value="ECO:0007669"/>
    <property type="project" value="UniProtKB-KW"/>
</dbReference>
<dbReference type="InterPro" id="IPR051310">
    <property type="entry name" value="MCP_chemotaxis"/>
</dbReference>
<keyword evidence="7" id="KW-0472">Membrane</keyword>
<comment type="similarity">
    <text evidence="3">Belongs to the methyl-accepting chemotaxis (MCP) protein family.</text>
</comment>
<dbReference type="PANTHER" id="PTHR43531:SF11">
    <property type="entry name" value="METHYL-ACCEPTING CHEMOTAXIS PROTEIN 3"/>
    <property type="match status" value="1"/>
</dbReference>
<dbReference type="PROSITE" id="PS50885">
    <property type="entry name" value="HAMP"/>
    <property type="match status" value="1"/>
</dbReference>
<sequence length="571" mass="61974">MSWFQNLKIFPKLLIALSLVLGIATGIGVFAVRQLADLHRAMRNIVDDEMESVFQVSSIVSDFRAYRVAELQHVLASDPEPMARYERIMDELSKQMTNAAMAYEPLIVDNEERRIYAELGALWREYQAEHEKLLAVSRRNEDEQARVIINGQSAKIFEEMASKQLGLVGINLRTSRDAATVADHTYEDARQLITVLLVAGFLMGFFLCTLISLSISRPLSHAAQVAGRIAEGDLSVRLDEDRQDETGMLLAAMRSMVQRLAQVIGEVRAGAVALTSAAAQVSSSSQSLSQGTAEQASSVEETTASLEEMNATIEQNSQHSRLMEQIAVKGAQEASESGEAVKQTVDAMGAIAKKINIIEEIAYQTNLLALNAAIEAARAGEHGKGFAVVATEVRKLAERSRAAAQEISELAGKSVKVSERSGELLQALVPSIQKTAQLVQEVVAASGEQAVGVRQVNRAMMQVDQVTQRNASAAEELSATAEEMSAQADTLQQLVSFFRVGESESRTPWPTLHKPGGGKPAQAGKAPPAWSDSDAVHGLKAISHGSLSHPPSKEEKRLSALSSEDREFKRF</sequence>
<keyword evidence="2" id="KW-0145">Chemotaxis</keyword>
<evidence type="ECO:0000256" key="3">
    <source>
        <dbReference type="ARBA" id="ARBA00029447"/>
    </source>
</evidence>
<dbReference type="Gene3D" id="1.10.287.950">
    <property type="entry name" value="Methyl-accepting chemotaxis protein"/>
    <property type="match status" value="1"/>
</dbReference>
<keyword evidence="10" id="KW-0675">Receptor</keyword>
<evidence type="ECO:0000256" key="5">
    <source>
        <dbReference type="SAM" id="Coils"/>
    </source>
</evidence>
<feature type="region of interest" description="Disordered" evidence="6">
    <location>
        <begin position="505"/>
        <end position="571"/>
    </location>
</feature>
<evidence type="ECO:0000256" key="4">
    <source>
        <dbReference type="PROSITE-ProRule" id="PRU00284"/>
    </source>
</evidence>
<feature type="transmembrane region" description="Helical" evidence="7">
    <location>
        <begin position="13"/>
        <end position="32"/>
    </location>
</feature>
<dbReference type="AlphaFoldDB" id="A0A085WP47"/>
<dbReference type="SMART" id="SM00283">
    <property type="entry name" value="MA"/>
    <property type="match status" value="1"/>
</dbReference>
<feature type="transmembrane region" description="Helical" evidence="7">
    <location>
        <begin position="192"/>
        <end position="215"/>
    </location>
</feature>
<feature type="compositionally biased region" description="Basic and acidic residues" evidence="6">
    <location>
        <begin position="551"/>
        <end position="571"/>
    </location>
</feature>
<keyword evidence="7" id="KW-1133">Transmembrane helix</keyword>
<evidence type="ECO:0000256" key="6">
    <source>
        <dbReference type="SAM" id="MobiDB-lite"/>
    </source>
</evidence>
<dbReference type="InterPro" id="IPR004089">
    <property type="entry name" value="MCPsignal_dom"/>
</dbReference>
<evidence type="ECO:0000259" key="9">
    <source>
        <dbReference type="PROSITE" id="PS50885"/>
    </source>
</evidence>
<protein>
    <submittedName>
        <fullName evidence="10">Methyl-accepting chemotaxis protein I (Serine chemoreceptor protein)</fullName>
    </submittedName>
</protein>
<keyword evidence="5" id="KW-0175">Coiled coil</keyword>
<dbReference type="InterPro" id="IPR003660">
    <property type="entry name" value="HAMP_dom"/>
</dbReference>
<dbReference type="CDD" id="cd06225">
    <property type="entry name" value="HAMP"/>
    <property type="match status" value="1"/>
</dbReference>
<dbReference type="PROSITE" id="PS50111">
    <property type="entry name" value="CHEMOTAXIS_TRANSDUC_2"/>
    <property type="match status" value="1"/>
</dbReference>
<dbReference type="SMART" id="SM00304">
    <property type="entry name" value="HAMP"/>
    <property type="match status" value="1"/>
</dbReference>
<dbReference type="RefSeq" id="WP_052419906.1">
    <property type="nucleotide sequence ID" value="NZ_JMCB01000004.1"/>
</dbReference>
<feature type="domain" description="HAMP" evidence="9">
    <location>
        <begin position="213"/>
        <end position="265"/>
    </location>
</feature>
<comment type="caution">
    <text evidence="10">The sequence shown here is derived from an EMBL/GenBank/DDBJ whole genome shotgun (WGS) entry which is preliminary data.</text>
</comment>
<gene>
    <name evidence="10" type="ORF">DB31_6435</name>
</gene>
<dbReference type="GO" id="GO:0004888">
    <property type="term" value="F:transmembrane signaling receptor activity"/>
    <property type="evidence" value="ECO:0007669"/>
    <property type="project" value="InterPro"/>
</dbReference>
<evidence type="ECO:0000259" key="8">
    <source>
        <dbReference type="PROSITE" id="PS50111"/>
    </source>
</evidence>
<dbReference type="Pfam" id="PF12729">
    <property type="entry name" value="4HB_MCP_1"/>
    <property type="match status" value="1"/>
</dbReference>
<evidence type="ECO:0000256" key="1">
    <source>
        <dbReference type="ARBA" id="ARBA00004370"/>
    </source>
</evidence>
<feature type="compositionally biased region" description="Low complexity" evidence="6">
    <location>
        <begin position="520"/>
        <end position="529"/>
    </location>
</feature>
<dbReference type="InterPro" id="IPR024478">
    <property type="entry name" value="HlyB_4HB_MCP"/>
</dbReference>
<dbReference type="SUPFAM" id="SSF58104">
    <property type="entry name" value="Methyl-accepting chemotaxis protein (MCP) signaling domain"/>
    <property type="match status" value="1"/>
</dbReference>
<dbReference type="STRING" id="394096.DB31_6435"/>
<evidence type="ECO:0000313" key="11">
    <source>
        <dbReference type="Proteomes" id="UP000028725"/>
    </source>
</evidence>
<feature type="coiled-coil region" evidence="5">
    <location>
        <begin position="456"/>
        <end position="494"/>
    </location>
</feature>
<comment type="subcellular location">
    <subcellularLocation>
        <location evidence="1">Membrane</location>
    </subcellularLocation>
</comment>